<dbReference type="PANTHER" id="PTHR30137">
    <property type="entry name" value="LUCIFERASE-LIKE MONOOXYGENASE"/>
    <property type="match status" value="1"/>
</dbReference>
<dbReference type="PANTHER" id="PTHR30137:SF8">
    <property type="entry name" value="BLR5498 PROTEIN"/>
    <property type="match status" value="1"/>
</dbReference>
<dbReference type="SUPFAM" id="SSF51679">
    <property type="entry name" value="Bacterial luciferase-like"/>
    <property type="match status" value="1"/>
</dbReference>
<evidence type="ECO:0000313" key="6">
    <source>
        <dbReference type="Proteomes" id="UP001232536"/>
    </source>
</evidence>
<dbReference type="NCBIfam" id="TIGR03858">
    <property type="entry name" value="LLM_2I7G"/>
    <property type="match status" value="1"/>
</dbReference>
<dbReference type="InterPro" id="IPR036661">
    <property type="entry name" value="Luciferase-like_sf"/>
</dbReference>
<dbReference type="Gene3D" id="3.20.20.30">
    <property type="entry name" value="Luciferase-like domain"/>
    <property type="match status" value="1"/>
</dbReference>
<sequence>MSSVSLGLGTFGDVGPEPDGAAPPMHQVLREVVEQGALADRCGVDHFVLGEHHRPDFAISCPEVVLAAVAARTERITLSSGVTVLSTDDPVRVYERFATLDGLSDGRAEIQVGRGSFTEPFELFGHDLSDYVVLFDDKLDLLSRLRTEDTLSWHGRTRPALTDAHAFPTTRRGSLPVWVGVGGTTESVVRTARYGLPMMLAIVGGPPERFASFVELFHTSVEEAGTGPTGGRLPVGVHSPGFVADTDDEARDQLFPHYKASRDRIGRDRGWGEMTREQFDAEVDAGSLYVGSPRTVAERIATTIRTLGIDRFDLRYAHGPQPHDELMHTVELYGTQVIPRVRELLGQSGE</sequence>
<keyword evidence="1" id="KW-0560">Oxidoreductase</keyword>
<dbReference type="Proteomes" id="UP001232536">
    <property type="component" value="Unassembled WGS sequence"/>
</dbReference>
<dbReference type="Pfam" id="PF00296">
    <property type="entry name" value="Bac_luciferase"/>
    <property type="match status" value="1"/>
</dbReference>
<evidence type="ECO:0000256" key="2">
    <source>
        <dbReference type="ARBA" id="ARBA00023033"/>
    </source>
</evidence>
<keyword evidence="6" id="KW-1185">Reference proteome</keyword>
<reference evidence="5 6" key="1">
    <citation type="submission" date="2023-07" db="EMBL/GenBank/DDBJ databases">
        <title>Description of novel actinomycetes strains, isolated from tidal flat sediment.</title>
        <authorList>
            <person name="Lu C."/>
        </authorList>
    </citation>
    <scope>NUCLEOTIDE SEQUENCE [LARGE SCALE GENOMIC DNA]</scope>
    <source>
        <strain evidence="5 6">SYSU T00b441</strain>
    </source>
</reference>
<evidence type="ECO:0000256" key="3">
    <source>
        <dbReference type="SAM" id="MobiDB-lite"/>
    </source>
</evidence>
<dbReference type="InterPro" id="IPR011251">
    <property type="entry name" value="Luciferase-like_dom"/>
</dbReference>
<name>A0ABT9DA45_9CELL</name>
<evidence type="ECO:0000256" key="1">
    <source>
        <dbReference type="ARBA" id="ARBA00023002"/>
    </source>
</evidence>
<feature type="region of interest" description="Disordered" evidence="3">
    <location>
        <begin position="1"/>
        <end position="24"/>
    </location>
</feature>
<dbReference type="RefSeq" id="WP_304599523.1">
    <property type="nucleotide sequence ID" value="NZ_JAUQYO010000003.1"/>
</dbReference>
<dbReference type="InterPro" id="IPR050766">
    <property type="entry name" value="Bact_Lucif_Oxidored"/>
</dbReference>
<protein>
    <submittedName>
        <fullName evidence="5">LLM class flavin-dependent oxidoreductase</fullName>
    </submittedName>
</protein>
<dbReference type="EMBL" id="JAUQYP010000001">
    <property type="protein sequence ID" value="MDO8105822.1"/>
    <property type="molecule type" value="Genomic_DNA"/>
</dbReference>
<organism evidence="5 6">
    <name type="scientific">Actinotalea lenta</name>
    <dbReference type="NCBI Taxonomy" id="3064654"/>
    <lineage>
        <taxon>Bacteria</taxon>
        <taxon>Bacillati</taxon>
        <taxon>Actinomycetota</taxon>
        <taxon>Actinomycetes</taxon>
        <taxon>Micrococcales</taxon>
        <taxon>Cellulomonadaceae</taxon>
        <taxon>Actinotalea</taxon>
    </lineage>
</organism>
<gene>
    <name evidence="5" type="ORF">Q6348_01260</name>
</gene>
<evidence type="ECO:0000313" key="5">
    <source>
        <dbReference type="EMBL" id="MDO8105822.1"/>
    </source>
</evidence>
<accession>A0ABT9DA45</accession>
<evidence type="ECO:0000259" key="4">
    <source>
        <dbReference type="Pfam" id="PF00296"/>
    </source>
</evidence>
<dbReference type="InterPro" id="IPR022290">
    <property type="entry name" value="LLM_Atu2307-like"/>
</dbReference>
<keyword evidence="2" id="KW-0503">Monooxygenase</keyword>
<feature type="domain" description="Luciferase-like" evidence="4">
    <location>
        <begin position="20"/>
        <end position="310"/>
    </location>
</feature>
<proteinExistence type="predicted"/>
<comment type="caution">
    <text evidence="5">The sequence shown here is derived from an EMBL/GenBank/DDBJ whole genome shotgun (WGS) entry which is preliminary data.</text>
</comment>